<reference evidence="2" key="2">
    <citation type="submission" date="2004-02" db="EMBL/GenBank/DDBJ databases">
        <authorList>
            <consortium name="Genoscope"/>
            <consortium name="Whitehead Institute Centre for Genome Research"/>
        </authorList>
    </citation>
    <scope>NUCLEOTIDE SEQUENCE</scope>
</reference>
<feature type="compositionally biased region" description="Basic and acidic residues" evidence="1">
    <location>
        <begin position="45"/>
        <end position="58"/>
    </location>
</feature>
<protein>
    <submittedName>
        <fullName evidence="2">(spotted green pufferfish) hypothetical protein</fullName>
    </submittedName>
</protein>
<organism evidence="2">
    <name type="scientific">Tetraodon nigroviridis</name>
    <name type="common">Spotted green pufferfish</name>
    <name type="synonym">Chelonodon nigroviridis</name>
    <dbReference type="NCBI Taxonomy" id="99883"/>
    <lineage>
        <taxon>Eukaryota</taxon>
        <taxon>Metazoa</taxon>
        <taxon>Chordata</taxon>
        <taxon>Craniata</taxon>
        <taxon>Vertebrata</taxon>
        <taxon>Euteleostomi</taxon>
        <taxon>Actinopterygii</taxon>
        <taxon>Neopterygii</taxon>
        <taxon>Teleostei</taxon>
        <taxon>Neoteleostei</taxon>
        <taxon>Acanthomorphata</taxon>
        <taxon>Eupercaria</taxon>
        <taxon>Tetraodontiformes</taxon>
        <taxon>Tetradontoidea</taxon>
        <taxon>Tetraodontidae</taxon>
        <taxon>Tetraodon</taxon>
    </lineage>
</organism>
<feature type="region of interest" description="Disordered" evidence="1">
    <location>
        <begin position="37"/>
        <end position="157"/>
    </location>
</feature>
<evidence type="ECO:0000313" key="2">
    <source>
        <dbReference type="EMBL" id="CAG13409.1"/>
    </source>
</evidence>
<gene>
    <name evidence="2" type="ORF">GSTENG00038211001</name>
</gene>
<dbReference type="AlphaFoldDB" id="Q4RDX3"/>
<reference evidence="2" key="1">
    <citation type="journal article" date="2004" name="Nature">
        <title>Genome duplication in the teleost fish Tetraodon nigroviridis reveals the early vertebrate proto-karyotype.</title>
        <authorList>
            <person name="Jaillon O."/>
            <person name="Aury J.-M."/>
            <person name="Brunet F."/>
            <person name="Petit J.-L."/>
            <person name="Stange-Thomann N."/>
            <person name="Mauceli E."/>
            <person name="Bouneau L."/>
            <person name="Fischer C."/>
            <person name="Ozouf-Costaz C."/>
            <person name="Bernot A."/>
            <person name="Nicaud S."/>
            <person name="Jaffe D."/>
            <person name="Fisher S."/>
            <person name="Lutfalla G."/>
            <person name="Dossat C."/>
            <person name="Segurens B."/>
            <person name="Dasilva C."/>
            <person name="Salanoubat M."/>
            <person name="Levy M."/>
            <person name="Boudet N."/>
            <person name="Castellano S."/>
            <person name="Anthouard V."/>
            <person name="Jubin C."/>
            <person name="Castelli V."/>
            <person name="Katinka M."/>
            <person name="Vacherie B."/>
            <person name="Biemont C."/>
            <person name="Skalli Z."/>
            <person name="Cattolico L."/>
            <person name="Poulain J."/>
            <person name="De Berardinis V."/>
            <person name="Cruaud C."/>
            <person name="Duprat S."/>
            <person name="Brottier P."/>
            <person name="Coutanceau J.-P."/>
            <person name="Gouzy J."/>
            <person name="Parra G."/>
            <person name="Lardier G."/>
            <person name="Chapple C."/>
            <person name="McKernan K.J."/>
            <person name="McEwan P."/>
            <person name="Bosak S."/>
            <person name="Kellis M."/>
            <person name="Volff J.-N."/>
            <person name="Guigo R."/>
            <person name="Zody M.C."/>
            <person name="Mesirov J."/>
            <person name="Lindblad-Toh K."/>
            <person name="Birren B."/>
            <person name="Nusbaum C."/>
            <person name="Kahn D."/>
            <person name="Robinson-Rechavi M."/>
            <person name="Laudet V."/>
            <person name="Schachter V."/>
            <person name="Quetier F."/>
            <person name="Saurin W."/>
            <person name="Scarpelli C."/>
            <person name="Wincker P."/>
            <person name="Lander E.S."/>
            <person name="Weissenbach J."/>
            <person name="Roest Crollius H."/>
        </authorList>
    </citation>
    <scope>NUCLEOTIDE SEQUENCE [LARGE SCALE GENOMIC DNA]</scope>
</reference>
<feature type="non-terminal residue" evidence="2">
    <location>
        <position position="238"/>
    </location>
</feature>
<proteinExistence type="predicted"/>
<evidence type="ECO:0000256" key="1">
    <source>
        <dbReference type="SAM" id="MobiDB-lite"/>
    </source>
</evidence>
<dbReference type="EMBL" id="CAAE01015428">
    <property type="protein sequence ID" value="CAG13409.1"/>
    <property type="molecule type" value="Genomic_DNA"/>
</dbReference>
<dbReference type="KEGG" id="tng:GSTEN00038211G001"/>
<feature type="compositionally biased region" description="Low complexity" evidence="1">
    <location>
        <begin position="147"/>
        <end position="157"/>
    </location>
</feature>
<feature type="compositionally biased region" description="Acidic residues" evidence="1">
    <location>
        <begin position="59"/>
        <end position="71"/>
    </location>
</feature>
<dbReference type="OrthoDB" id="6108017at2759"/>
<accession>Q4RDX3</accession>
<feature type="compositionally biased region" description="Basic residues" evidence="1">
    <location>
        <begin position="134"/>
        <end position="146"/>
    </location>
</feature>
<sequence length="238" mass="26623">RYQGLRRLEDEACRPAQNFLHSLNFHEIDECVRNIERSLGGGGGEAEKEFGRRRSSREEEVDEGFGADEEAFKDSPNPSENGHSDGQRTSGIPEQRRLLPRRIPYANRGRGPAPPRSTSRCRQYPPTPPTAAPRPHRRLRRTRRTTTTRAPLRPSPLAATSGLLTTAAPSAPTPARGRIRFGSEGVQSSVGQRGTTMDRLDTDDELSYRRIRLQLRLAAVLPQLPPHQRLAPPTSTRR</sequence>
<name>Q4RDX3_TETNG</name>
<comment type="caution">
    <text evidence="2">The sequence shown here is derived from an EMBL/GenBank/DDBJ whole genome shotgun (WGS) entry which is preliminary data.</text>
</comment>